<evidence type="ECO:0000256" key="1">
    <source>
        <dbReference type="ARBA" id="ARBA00022723"/>
    </source>
</evidence>
<evidence type="ECO:0000259" key="3">
    <source>
        <dbReference type="PROSITE" id="PS51747"/>
    </source>
</evidence>
<dbReference type="EMBL" id="LR796359">
    <property type="protein sequence ID" value="CAB4139161.1"/>
    <property type="molecule type" value="Genomic_DNA"/>
</dbReference>
<dbReference type="GO" id="GO:0016787">
    <property type="term" value="F:hydrolase activity"/>
    <property type="evidence" value="ECO:0007669"/>
    <property type="project" value="InterPro"/>
</dbReference>
<name>A0A6J5LYH3_9CAUD</name>
<evidence type="ECO:0000256" key="2">
    <source>
        <dbReference type="ARBA" id="ARBA00022833"/>
    </source>
</evidence>
<dbReference type="SUPFAM" id="SSF53927">
    <property type="entry name" value="Cytidine deaminase-like"/>
    <property type="match status" value="1"/>
</dbReference>
<reference evidence="4" key="1">
    <citation type="submission" date="2020-04" db="EMBL/GenBank/DDBJ databases">
        <authorList>
            <person name="Chiriac C."/>
            <person name="Salcher M."/>
            <person name="Ghai R."/>
            <person name="Kavagutti S V."/>
        </authorList>
    </citation>
    <scope>NUCLEOTIDE SEQUENCE</scope>
</reference>
<proteinExistence type="predicted"/>
<dbReference type="GO" id="GO:0008270">
    <property type="term" value="F:zinc ion binding"/>
    <property type="evidence" value="ECO:0007669"/>
    <property type="project" value="InterPro"/>
</dbReference>
<dbReference type="InterPro" id="IPR016193">
    <property type="entry name" value="Cytidine_deaminase-like"/>
</dbReference>
<feature type="domain" description="CMP/dCMP-type deaminase" evidence="3">
    <location>
        <begin position="1"/>
        <end position="103"/>
    </location>
</feature>
<dbReference type="InterPro" id="IPR002125">
    <property type="entry name" value="CMP_dCMP_dom"/>
</dbReference>
<dbReference type="PROSITE" id="PS00903">
    <property type="entry name" value="CYT_DCMP_DEAMINASES_1"/>
    <property type="match status" value="1"/>
</dbReference>
<keyword evidence="1" id="KW-0479">Metal-binding</keyword>
<gene>
    <name evidence="4" type="ORF">UFOVP336_23</name>
</gene>
<organism evidence="4">
    <name type="scientific">uncultured Caudovirales phage</name>
    <dbReference type="NCBI Taxonomy" id="2100421"/>
    <lineage>
        <taxon>Viruses</taxon>
        <taxon>Duplodnaviria</taxon>
        <taxon>Heunggongvirae</taxon>
        <taxon>Uroviricota</taxon>
        <taxon>Caudoviricetes</taxon>
        <taxon>Peduoviridae</taxon>
        <taxon>Maltschvirus</taxon>
        <taxon>Maltschvirus maltsch</taxon>
    </lineage>
</organism>
<protein>
    <submittedName>
        <fullName evidence="4">Cytidine and deoxycytidylate deaminase domain containing protein</fullName>
    </submittedName>
</protein>
<keyword evidence="2" id="KW-0862">Zinc</keyword>
<dbReference type="Pfam" id="PF00383">
    <property type="entry name" value="dCMP_cyt_deam_1"/>
    <property type="match status" value="1"/>
</dbReference>
<evidence type="ECO:0000313" key="4">
    <source>
        <dbReference type="EMBL" id="CAB4139161.1"/>
    </source>
</evidence>
<dbReference type="PROSITE" id="PS51747">
    <property type="entry name" value="CYT_DCMP_DEAMINASES_2"/>
    <property type="match status" value="1"/>
</dbReference>
<accession>A0A6J5LYH3</accession>
<dbReference type="Gene3D" id="3.40.140.10">
    <property type="entry name" value="Cytidine Deaminase, domain 2"/>
    <property type="match status" value="1"/>
</dbReference>
<dbReference type="InterPro" id="IPR016192">
    <property type="entry name" value="APOBEC/CMP_deaminase_Zn-bd"/>
</dbReference>
<sequence length="103" mass="11789">MSQKHNITAIIYDKRGRPLSVGYNSYEKTHPLQAKAATMVGEPYKVFLHAEIAAIVKLPYHARDKAHLIRVFRYNNKGKPMNAKPCNICQNILTQMNIKVEHT</sequence>